<name>A0A1I2I7E6_9BACT</name>
<evidence type="ECO:0000256" key="6">
    <source>
        <dbReference type="SAM" id="MobiDB-lite"/>
    </source>
</evidence>
<keyword evidence="9" id="KW-1185">Reference proteome</keyword>
<keyword evidence="2 5" id="KW-0547">Nucleotide-binding</keyword>
<gene>
    <name evidence="8" type="ORF">SAMN02745121_08394</name>
</gene>
<dbReference type="OrthoDB" id="9801841at2"/>
<evidence type="ECO:0000256" key="5">
    <source>
        <dbReference type="PROSITE-ProRule" id="PRU10141"/>
    </source>
</evidence>
<feature type="domain" description="Protein kinase" evidence="7">
    <location>
        <begin position="57"/>
        <end position="351"/>
    </location>
</feature>
<feature type="region of interest" description="Disordered" evidence="6">
    <location>
        <begin position="1"/>
        <end position="53"/>
    </location>
</feature>
<dbReference type="InterPro" id="IPR017441">
    <property type="entry name" value="Protein_kinase_ATP_BS"/>
</dbReference>
<reference evidence="9" key="1">
    <citation type="submission" date="2016-10" db="EMBL/GenBank/DDBJ databases">
        <authorList>
            <person name="Varghese N."/>
            <person name="Submissions S."/>
        </authorList>
    </citation>
    <scope>NUCLEOTIDE SEQUENCE [LARGE SCALE GENOMIC DNA]</scope>
    <source>
        <strain evidence="9">ATCC 25963</strain>
    </source>
</reference>
<proteinExistence type="predicted"/>
<dbReference type="InterPro" id="IPR008271">
    <property type="entry name" value="Ser/Thr_kinase_AS"/>
</dbReference>
<feature type="compositionally biased region" description="Basic and acidic residues" evidence="6">
    <location>
        <begin position="23"/>
        <end position="38"/>
    </location>
</feature>
<dbReference type="EMBL" id="FOMX01000054">
    <property type="protein sequence ID" value="SFF36461.1"/>
    <property type="molecule type" value="Genomic_DNA"/>
</dbReference>
<evidence type="ECO:0000256" key="1">
    <source>
        <dbReference type="ARBA" id="ARBA00022679"/>
    </source>
</evidence>
<evidence type="ECO:0000313" key="8">
    <source>
        <dbReference type="EMBL" id="SFF36461.1"/>
    </source>
</evidence>
<dbReference type="PROSITE" id="PS00107">
    <property type="entry name" value="PROTEIN_KINASE_ATP"/>
    <property type="match status" value="1"/>
</dbReference>
<dbReference type="SUPFAM" id="SSF56112">
    <property type="entry name" value="Protein kinase-like (PK-like)"/>
    <property type="match status" value="1"/>
</dbReference>
<dbReference type="CDD" id="cd14014">
    <property type="entry name" value="STKc_PknB_like"/>
    <property type="match status" value="1"/>
</dbReference>
<dbReference type="PROSITE" id="PS00108">
    <property type="entry name" value="PROTEIN_KINASE_ST"/>
    <property type="match status" value="1"/>
</dbReference>
<dbReference type="GO" id="GO:0004674">
    <property type="term" value="F:protein serine/threonine kinase activity"/>
    <property type="evidence" value="ECO:0007669"/>
    <property type="project" value="UniProtKB-KW"/>
</dbReference>
<dbReference type="PROSITE" id="PS50011">
    <property type="entry name" value="PROTEIN_KINASE_DOM"/>
    <property type="match status" value="1"/>
</dbReference>
<dbReference type="InterPro" id="IPR011990">
    <property type="entry name" value="TPR-like_helical_dom_sf"/>
</dbReference>
<dbReference type="Gene3D" id="1.10.510.10">
    <property type="entry name" value="Transferase(Phosphotransferase) domain 1"/>
    <property type="match status" value="1"/>
</dbReference>
<dbReference type="InterPro" id="IPR000719">
    <property type="entry name" value="Prot_kinase_dom"/>
</dbReference>
<dbReference type="STRING" id="54.SAMN02745121_08394"/>
<sequence>MSSASKSSQRESDSGASADTETTLDHRSRGLDAHDRQARVKANAPPPERAPARIGHFHVLGRIGVGGMGVVYSGYDDELDRRVAIKLLRDSLEKFAEVDGPRLMREAQALARLSHPNVVQVYEVGRHDGHSFVAMEYVRGKTLQTWLRERPPPRPWREVLEVYVPAGRGLAAAHDVGLVHRDFKPSNVMLGDDGRVRVLDFGLVSSLAAEGDDGANASQRSPATATRPYALATPLTMTGAVLGTPAYMAPEQLGGRRCDARTDQFSYCVALFEALYGVRPHVGATIWDVLEASERGWIRRPPAGARVPAWLHAAVLRGLAPDPAGRWPSMRALLEELDRDRRGPVRRHFGLVLGGLGLALGVWARPLPPTPVEQCEQETAVDPFAQSSVEARTRSLAPAVHARLARLVDGWRTARFDLCLRHRGGSLSAAAYRRGLECLTSYRAVLVRVGESLAAGADLSHLSGLAACSAPENLLRESGEAGASHREQTARIGEKLAAAQAALILGHHRDSEALAARAVVDARRLADGPTLAAALYHLARAQESGPQAAATEDTLAEAADLAAKHGLDELAADVALHQLRVTWRLGGGMREGRVRFNNLRSHLARLDAGGDLREADAHGYLGDLALDARDYATARVEFERALVGHASADPFLSTRALIGLGRALTAERQFAAARVRFVAALRIIESELGLDHVRVVQPLLNLGESHIEEQHYELAEAPILRALAILDARPGSSLVPAAHYDAARIAEARGDFARAREHAEVARAALRAPGLVDERRIYLGRVLDQVGRMNYQAGEFRAALAPYVELLLAPEGHALDDAPVLSVAYANAAEIAYLAGADELALRFAAAARPFVARLEPSDARSLDVDLALAVGPALRRQGRAAEAAAVLQAALAAWGPGDQASEPRAAGLHEQLFAALRADAPAHARAHALRARALLSAHDPPPRERIAALSAWLHAHPSEAR</sequence>
<feature type="binding site" evidence="5">
    <location>
        <position position="86"/>
    </location>
    <ligand>
        <name>ATP</name>
        <dbReference type="ChEBI" id="CHEBI:30616"/>
    </ligand>
</feature>
<keyword evidence="8" id="KW-0723">Serine/threonine-protein kinase</keyword>
<evidence type="ECO:0000256" key="3">
    <source>
        <dbReference type="ARBA" id="ARBA00022777"/>
    </source>
</evidence>
<evidence type="ECO:0000256" key="2">
    <source>
        <dbReference type="ARBA" id="ARBA00022741"/>
    </source>
</evidence>
<dbReference type="SUPFAM" id="SSF48452">
    <property type="entry name" value="TPR-like"/>
    <property type="match status" value="1"/>
</dbReference>
<dbReference type="PANTHER" id="PTHR43289">
    <property type="entry name" value="MITOGEN-ACTIVATED PROTEIN KINASE KINASE KINASE 20-RELATED"/>
    <property type="match status" value="1"/>
</dbReference>
<evidence type="ECO:0000313" key="9">
    <source>
        <dbReference type="Proteomes" id="UP000199400"/>
    </source>
</evidence>
<dbReference type="Pfam" id="PF00069">
    <property type="entry name" value="Pkinase"/>
    <property type="match status" value="1"/>
</dbReference>
<protein>
    <submittedName>
        <fullName evidence="8">Serine/threonine protein kinase</fullName>
    </submittedName>
</protein>
<dbReference type="AlphaFoldDB" id="A0A1I2I7E6"/>
<dbReference type="InterPro" id="IPR011009">
    <property type="entry name" value="Kinase-like_dom_sf"/>
</dbReference>
<dbReference type="PANTHER" id="PTHR43289:SF34">
    <property type="entry name" value="SERINE_THREONINE-PROTEIN KINASE YBDM-RELATED"/>
    <property type="match status" value="1"/>
</dbReference>
<keyword evidence="3 8" id="KW-0418">Kinase</keyword>
<evidence type="ECO:0000256" key="4">
    <source>
        <dbReference type="ARBA" id="ARBA00022840"/>
    </source>
</evidence>
<keyword evidence="1" id="KW-0808">Transferase</keyword>
<dbReference type="Gene3D" id="3.30.200.20">
    <property type="entry name" value="Phosphorylase Kinase, domain 1"/>
    <property type="match status" value="1"/>
</dbReference>
<evidence type="ECO:0000259" key="7">
    <source>
        <dbReference type="PROSITE" id="PS50011"/>
    </source>
</evidence>
<dbReference type="GO" id="GO:0005524">
    <property type="term" value="F:ATP binding"/>
    <property type="evidence" value="ECO:0007669"/>
    <property type="project" value="UniProtKB-UniRule"/>
</dbReference>
<keyword evidence="4 5" id="KW-0067">ATP-binding</keyword>
<accession>A0A1I2I7E6</accession>
<dbReference type="Gene3D" id="1.25.40.10">
    <property type="entry name" value="Tetratricopeptide repeat domain"/>
    <property type="match status" value="1"/>
</dbReference>
<dbReference type="Proteomes" id="UP000199400">
    <property type="component" value="Unassembled WGS sequence"/>
</dbReference>
<organism evidence="8 9">
    <name type="scientific">Nannocystis exedens</name>
    <dbReference type="NCBI Taxonomy" id="54"/>
    <lineage>
        <taxon>Bacteria</taxon>
        <taxon>Pseudomonadati</taxon>
        <taxon>Myxococcota</taxon>
        <taxon>Polyangia</taxon>
        <taxon>Nannocystales</taxon>
        <taxon>Nannocystaceae</taxon>
        <taxon>Nannocystis</taxon>
    </lineage>
</organism>